<dbReference type="InterPro" id="IPR056514">
    <property type="entry name" value="ARM_LIN_2nd"/>
</dbReference>
<organism evidence="5">
    <name type="scientific">Triticum aestivum</name>
    <name type="common">Wheat</name>
    <dbReference type="NCBI Taxonomy" id="4565"/>
    <lineage>
        <taxon>Eukaryota</taxon>
        <taxon>Viridiplantae</taxon>
        <taxon>Streptophyta</taxon>
        <taxon>Embryophyta</taxon>
        <taxon>Tracheophyta</taxon>
        <taxon>Spermatophyta</taxon>
        <taxon>Magnoliopsida</taxon>
        <taxon>Liliopsida</taxon>
        <taxon>Poales</taxon>
        <taxon>Poaceae</taxon>
        <taxon>BOP clade</taxon>
        <taxon>Pooideae</taxon>
        <taxon>Triticodae</taxon>
        <taxon>Triticeae</taxon>
        <taxon>Triticinae</taxon>
        <taxon>Triticum</taxon>
    </lineage>
</organism>
<dbReference type="SUPFAM" id="SSF50978">
    <property type="entry name" value="WD40 repeat-like"/>
    <property type="match status" value="1"/>
</dbReference>
<dbReference type="OrthoDB" id="6262491at2759"/>
<gene>
    <name evidence="5" type="primary">LOC123053222</name>
</gene>
<evidence type="ECO:0000259" key="2">
    <source>
        <dbReference type="Pfam" id="PF23568"/>
    </source>
</evidence>
<evidence type="ECO:0000256" key="1">
    <source>
        <dbReference type="PROSITE-ProRule" id="PRU00221"/>
    </source>
</evidence>
<dbReference type="Pfam" id="PF23628">
    <property type="entry name" value="ARM_LIN_C"/>
    <property type="match status" value="1"/>
</dbReference>
<dbReference type="Gramene" id="TraesCS1B03G0692700.3">
    <property type="protein sequence ID" value="TraesCS1B03G0692700.3.CDS"/>
    <property type="gene ID" value="TraesCS1B03G0692700"/>
</dbReference>
<proteinExistence type="predicted"/>
<dbReference type="Proteomes" id="UP000019116">
    <property type="component" value="Chromosome 1B"/>
</dbReference>
<reference evidence="5" key="2">
    <citation type="submission" date="2018-10" db="UniProtKB">
        <authorList>
            <consortium name="EnsemblPlants"/>
        </authorList>
    </citation>
    <scope>IDENTIFICATION</scope>
</reference>
<evidence type="ECO:0000259" key="4">
    <source>
        <dbReference type="Pfam" id="PF23654"/>
    </source>
</evidence>
<dbReference type="EnsemblPlants" id="TraesCS1B02G243900.3">
    <property type="protein sequence ID" value="TraesCS1B02G243900.3"/>
    <property type="gene ID" value="TraesCS1B02G243900"/>
</dbReference>
<dbReference type="InterPro" id="IPR016024">
    <property type="entry name" value="ARM-type_fold"/>
</dbReference>
<dbReference type="Gene3D" id="2.130.10.10">
    <property type="entry name" value="YVTN repeat-like/Quinoprotein amine dehydrogenase"/>
    <property type="match status" value="2"/>
</dbReference>
<feature type="domain" description="Putative E3 ubiquitin-protein ligase LIN ARM-like" evidence="3">
    <location>
        <begin position="717"/>
        <end position="1070"/>
    </location>
</feature>
<sequence length="1376" mass="151118">MTSRKEGPGPATSSHTYPALSVRAKCIVSLSFTLAHASAYLPENDSYRRRRSRSYREIGAGTATPTMTATAVAAFPPHASICSLISFLSHHLAALLADPAELLATRRRCVALLAGPSHRPASSPDGDGDDDDDVLAALQGAIDSLPSAAAADAPGDAGLLHDVEAALQAPALLPEDGRTAGRDNRVVAACAYFYLALVRAAQGDAWQMAAHFLQAVLVSPAALAGGGLAPRALWDGLFDEAVLARAGGAGASEEDAARRAARRYKDWLMYYRVVAAAPDGGASADGGGCFQLGKSAGSVIPRWRNVSEETTAQWIGNEEKSTASVSNFGGHGGFAELKYFLSCADQEFQEDAKGSSDSRCLHEMLEEAQSDSPVSFYSHLDSSEASDSEAALHDKGRSAKIMPIDADFLSSKLHERSCHTKSLTWCTSPENAMIYAPESPLYVVDDTEMQPNNLQLSRSQGSPNNLSTSVFDLHNADSYAVSNYFNKDDISPQCTPRHDLRCFSNFSTKFIKRSALSDLVSRGSMSRKFKPFSNSDDWSDASSRSGNNSQVDFLERFEKAVSKLLVSDGLESCLDASSEVTTIWQLLSHTSEVRHKPSVRQDILEQLFDSISTDKKDKVIRASVYVLVLMISEDRNVMRDIKKKDYYLSNLATVLKRDVHEAVILIYLLDPSPSEIKNLELLPSLLHVACNTATQKWPTLLPLTPTSASIALIEILVTAFDYVTNNVHLATISSPPILSKLVDVAKNNNLEEGMALAAILVRCVRLSGNCKKFLSQATPVEPFLHLLRRKEQRVKYAALEYFHEILQIPRSSAISLLQKIWQLGGIAIMHTLVACLHQTEPEQRVLAANLLLQLDMLENPDGRSVFKDEAVEVLLESLSSQENFTAQALAASFLSNLGGTYSWSGESYTAAWLSKKAGLTSKSHRNMIRSIDWQDACLQDTEISSWSNKFARAIIGIGVPFISALAKGLQSKVKGTSHDCLVCAAWLASELASLGENDIRYYACEILLLDIVHHLHPGCELDERVLACMCVYNYTSGKGKQKLMSLSEGSRESLRRLSSFTWMAEELLQVTDYYLPRKPRVSCVHTQILEIGQPGNGAATAITFFRGQLFVGYFNGTIRAWDIRGQRAVIIREVKEHKKAVTCFALSETGQNLLSGSADKSIRVWKMAQRKLECVEVFQIKEAVQKFDIYGDKLIVLTHKNVLKFSCSARSTQTFYKSKHVKSLALSQGKAYLGCGDLSIQELDVSVESKIEIRAPTRSWRISKQPISSIVVYKDWMYCAGSQVEGSAMKDWKKRCKPTMTMSMPKGTNLEAMAVVEDFIYLTCNKSPSVIQIWLREKQQKVGRLPAGSKITSIFTANDIIFCGTETGLIKAWIPL</sequence>
<feature type="repeat" description="WD" evidence="1">
    <location>
        <begin position="1134"/>
        <end position="1167"/>
    </location>
</feature>
<dbReference type="PANTHER" id="PTHR35549:SF2">
    <property type="entry name" value="TRANSDUCIN_WD40 REPEAT-LIKE SUPERFAMILY PROTEIN"/>
    <property type="match status" value="1"/>
</dbReference>
<dbReference type="Pfam" id="PF23568">
    <property type="entry name" value="ARM_LIN"/>
    <property type="match status" value="1"/>
</dbReference>
<dbReference type="InterPro" id="IPR015943">
    <property type="entry name" value="WD40/YVTN_repeat-like_dom_sf"/>
</dbReference>
<evidence type="ECO:0000259" key="3">
    <source>
        <dbReference type="Pfam" id="PF23628"/>
    </source>
</evidence>
<protein>
    <submittedName>
        <fullName evidence="5">Uncharacterized protein</fullName>
    </submittedName>
</protein>
<dbReference type="Gramene" id="TraesCS1B02G243900.3">
    <property type="protein sequence ID" value="TraesCS1B02G243900.3"/>
    <property type="gene ID" value="TraesCS1B02G243900"/>
</dbReference>
<name>A0A3B5YYG2_WHEAT</name>
<dbReference type="PROSITE" id="PS50294">
    <property type="entry name" value="WD_REPEATS_REGION"/>
    <property type="match status" value="1"/>
</dbReference>
<accession>A0A3B5YYG2</accession>
<dbReference type="InterPro" id="IPR001680">
    <property type="entry name" value="WD40_rpt"/>
</dbReference>
<dbReference type="PANTHER" id="PTHR35549">
    <property type="entry name" value="OS04G0584500 PROTEIN"/>
    <property type="match status" value="1"/>
</dbReference>
<dbReference type="STRING" id="4565.A0A3B5YYG2"/>
<keyword evidence="1" id="KW-0853">WD repeat</keyword>
<dbReference type="Gene3D" id="1.25.10.10">
    <property type="entry name" value="Leucine-rich Repeat Variant"/>
    <property type="match status" value="1"/>
</dbReference>
<feature type="domain" description="Putative E3 ubiquitin-protein ligase LIN N-terminal" evidence="2">
    <location>
        <begin position="82"/>
        <end position="238"/>
    </location>
</feature>
<dbReference type="SMART" id="SM00320">
    <property type="entry name" value="WD40"/>
    <property type="match status" value="2"/>
</dbReference>
<evidence type="ECO:0000313" key="5">
    <source>
        <dbReference type="EnsemblPlants" id="TraesCS1B02G243900.3"/>
    </source>
</evidence>
<dbReference type="Pfam" id="PF00400">
    <property type="entry name" value="WD40"/>
    <property type="match status" value="1"/>
</dbReference>
<dbReference type="PROSITE" id="PS50082">
    <property type="entry name" value="WD_REPEATS_2"/>
    <property type="match status" value="1"/>
</dbReference>
<dbReference type="Pfam" id="PF23654">
    <property type="entry name" value="ARM_LIN_2nd"/>
    <property type="match status" value="1"/>
</dbReference>
<dbReference type="InterPro" id="IPR036322">
    <property type="entry name" value="WD40_repeat_dom_sf"/>
</dbReference>
<keyword evidence="6" id="KW-1185">Reference proteome</keyword>
<dbReference type="SUPFAM" id="SSF48371">
    <property type="entry name" value="ARM repeat"/>
    <property type="match status" value="1"/>
</dbReference>
<dbReference type="InterPro" id="IPR055566">
    <property type="entry name" value="ARM_LIN"/>
</dbReference>
<evidence type="ECO:0000313" key="6">
    <source>
        <dbReference type="Proteomes" id="UP000019116"/>
    </source>
</evidence>
<dbReference type="InterPro" id="IPR011989">
    <property type="entry name" value="ARM-like"/>
</dbReference>
<reference evidence="5" key="1">
    <citation type="submission" date="2018-08" db="EMBL/GenBank/DDBJ databases">
        <authorList>
            <person name="Rossello M."/>
        </authorList>
    </citation>
    <scope>NUCLEOTIDE SEQUENCE [LARGE SCALE GENOMIC DNA]</scope>
    <source>
        <strain evidence="5">cv. Chinese Spring</strain>
    </source>
</reference>
<dbReference type="InterPro" id="IPR056512">
    <property type="entry name" value="LIN_N"/>
</dbReference>
<feature type="domain" description="Putative E3 ubiquitin-protein ligase LIN ARM repeats" evidence="4">
    <location>
        <begin position="553"/>
        <end position="714"/>
    </location>
</feature>
<dbReference type="Gramene" id="TraesLAC1B03G00311090.2">
    <property type="protein sequence ID" value="TraesLAC1B03G00311090.2"/>
    <property type="gene ID" value="TraesLAC1B03G00311090"/>
</dbReference>